<dbReference type="PROSITE" id="PS00194">
    <property type="entry name" value="THIOREDOXIN_1"/>
    <property type="match status" value="1"/>
</dbReference>
<keyword evidence="5" id="KW-0676">Redox-active center</keyword>
<dbReference type="Pfam" id="PF00085">
    <property type="entry name" value="Thioredoxin"/>
    <property type="match status" value="1"/>
</dbReference>
<dbReference type="PROSITE" id="PS51352">
    <property type="entry name" value="THIOREDOXIN_2"/>
    <property type="match status" value="1"/>
</dbReference>
<keyword evidence="10" id="KW-1185">Reference proteome</keyword>
<keyword evidence="3" id="KW-0249">Electron transport</keyword>
<evidence type="ECO:0000256" key="4">
    <source>
        <dbReference type="ARBA" id="ARBA00023157"/>
    </source>
</evidence>
<dbReference type="NCBIfam" id="TIGR01068">
    <property type="entry name" value="thioredoxin"/>
    <property type="match status" value="1"/>
</dbReference>
<evidence type="ECO:0000256" key="1">
    <source>
        <dbReference type="ARBA" id="ARBA00008987"/>
    </source>
</evidence>
<dbReference type="InterPro" id="IPR036249">
    <property type="entry name" value="Thioredoxin-like_sf"/>
</dbReference>
<evidence type="ECO:0000256" key="6">
    <source>
        <dbReference type="NCBIfam" id="TIGR01068"/>
    </source>
</evidence>
<dbReference type="InterPro" id="IPR013766">
    <property type="entry name" value="Thioredoxin_domain"/>
</dbReference>
<dbReference type="Proteomes" id="UP001225316">
    <property type="component" value="Unassembled WGS sequence"/>
</dbReference>
<dbReference type="PIRSF" id="PIRSF000077">
    <property type="entry name" value="Thioredoxin"/>
    <property type="match status" value="1"/>
</dbReference>
<dbReference type="Gene3D" id="3.40.30.10">
    <property type="entry name" value="Glutaredoxin"/>
    <property type="match status" value="1"/>
</dbReference>
<reference evidence="9 10" key="1">
    <citation type="submission" date="2023-04" db="EMBL/GenBank/DDBJ databases">
        <title>A novel bacteria isolated from coastal sediment.</title>
        <authorList>
            <person name="Liu X.-J."/>
            <person name="Du Z.-J."/>
        </authorList>
    </citation>
    <scope>NUCLEOTIDE SEQUENCE [LARGE SCALE GENOMIC DNA]</scope>
    <source>
        <strain evidence="9 10">SDUM461003</strain>
    </source>
</reference>
<evidence type="ECO:0000256" key="3">
    <source>
        <dbReference type="ARBA" id="ARBA00022982"/>
    </source>
</evidence>
<evidence type="ECO:0000256" key="5">
    <source>
        <dbReference type="ARBA" id="ARBA00023284"/>
    </source>
</evidence>
<dbReference type="CDD" id="cd02947">
    <property type="entry name" value="TRX_family"/>
    <property type="match status" value="1"/>
</dbReference>
<comment type="similarity">
    <text evidence="1 7">Belongs to the thioredoxin family.</text>
</comment>
<organism evidence="9 10">
    <name type="scientific">Thalassobacterium maritimum</name>
    <dbReference type="NCBI Taxonomy" id="3041265"/>
    <lineage>
        <taxon>Bacteria</taxon>
        <taxon>Pseudomonadati</taxon>
        <taxon>Verrucomicrobiota</taxon>
        <taxon>Opitutia</taxon>
        <taxon>Puniceicoccales</taxon>
        <taxon>Coraliomargaritaceae</taxon>
        <taxon>Thalassobacterium</taxon>
    </lineage>
</organism>
<dbReference type="PANTHER" id="PTHR45663">
    <property type="entry name" value="GEO12009P1"/>
    <property type="match status" value="1"/>
</dbReference>
<evidence type="ECO:0000256" key="2">
    <source>
        <dbReference type="ARBA" id="ARBA00022448"/>
    </source>
</evidence>
<evidence type="ECO:0000313" key="10">
    <source>
        <dbReference type="Proteomes" id="UP001225316"/>
    </source>
</evidence>
<name>A0ABU1AY36_9BACT</name>
<accession>A0ABU1AY36</accession>
<dbReference type="SUPFAM" id="SSF52833">
    <property type="entry name" value="Thioredoxin-like"/>
    <property type="match status" value="1"/>
</dbReference>
<dbReference type="PRINTS" id="PR00421">
    <property type="entry name" value="THIOREDOXIN"/>
</dbReference>
<evidence type="ECO:0000259" key="8">
    <source>
        <dbReference type="PROSITE" id="PS51352"/>
    </source>
</evidence>
<comment type="caution">
    <text evidence="9">The sequence shown here is derived from an EMBL/GenBank/DDBJ whole genome shotgun (WGS) entry which is preliminary data.</text>
</comment>
<gene>
    <name evidence="9" type="primary">trxA</name>
    <name evidence="9" type="ORF">QEH52_16275</name>
</gene>
<sequence>MKNIHHIQSAAELETLINHSTQLVVVDYWAPWCGPCKALNPILESAADELGDEAIIAKVNIDEHPQLARKNDVGSIPTLFYFNKGRIRHRSTGLTDRSGIVTRVRSYATASEPQAV</sequence>
<keyword evidence="4" id="KW-1015">Disulfide bond</keyword>
<dbReference type="RefSeq" id="WP_308951872.1">
    <property type="nucleotide sequence ID" value="NZ_JARXHW010000051.1"/>
</dbReference>
<evidence type="ECO:0000256" key="7">
    <source>
        <dbReference type="PIRNR" id="PIRNR000077"/>
    </source>
</evidence>
<dbReference type="PANTHER" id="PTHR45663:SF11">
    <property type="entry name" value="GEO12009P1"/>
    <property type="match status" value="1"/>
</dbReference>
<evidence type="ECO:0000313" key="9">
    <source>
        <dbReference type="EMBL" id="MDQ8209083.1"/>
    </source>
</evidence>
<dbReference type="InterPro" id="IPR005746">
    <property type="entry name" value="Thioredoxin"/>
</dbReference>
<feature type="domain" description="Thioredoxin" evidence="8">
    <location>
        <begin position="1"/>
        <end position="109"/>
    </location>
</feature>
<keyword evidence="2" id="KW-0813">Transport</keyword>
<dbReference type="EMBL" id="JARXHW010000051">
    <property type="protein sequence ID" value="MDQ8209083.1"/>
    <property type="molecule type" value="Genomic_DNA"/>
</dbReference>
<protein>
    <recommendedName>
        <fullName evidence="6 7">Thioredoxin</fullName>
    </recommendedName>
</protein>
<proteinExistence type="inferred from homology"/>
<dbReference type="InterPro" id="IPR017937">
    <property type="entry name" value="Thioredoxin_CS"/>
</dbReference>